<reference evidence="2 3" key="1">
    <citation type="submission" date="2019-02" db="EMBL/GenBank/DDBJ databases">
        <title>Deep-cultivation of Planctomycetes and their phenomic and genomic characterization uncovers novel biology.</title>
        <authorList>
            <person name="Wiegand S."/>
            <person name="Jogler M."/>
            <person name="Boedeker C."/>
            <person name="Pinto D."/>
            <person name="Vollmers J."/>
            <person name="Rivas-Marin E."/>
            <person name="Kohn T."/>
            <person name="Peeters S.H."/>
            <person name="Heuer A."/>
            <person name="Rast P."/>
            <person name="Oberbeckmann S."/>
            <person name="Bunk B."/>
            <person name="Jeske O."/>
            <person name="Meyerdierks A."/>
            <person name="Storesund J.E."/>
            <person name="Kallscheuer N."/>
            <person name="Luecker S."/>
            <person name="Lage O.M."/>
            <person name="Pohl T."/>
            <person name="Merkel B.J."/>
            <person name="Hornburger P."/>
            <person name="Mueller R.-W."/>
            <person name="Bruemmer F."/>
            <person name="Labrenz M."/>
            <person name="Spormann A.M."/>
            <person name="Op den Camp H."/>
            <person name="Overmann J."/>
            <person name="Amann R."/>
            <person name="Jetten M.S.M."/>
            <person name="Mascher T."/>
            <person name="Medema M.H."/>
            <person name="Devos D.P."/>
            <person name="Kaster A.-K."/>
            <person name="Ovreas L."/>
            <person name="Rohde M."/>
            <person name="Galperin M.Y."/>
            <person name="Jogler C."/>
        </authorList>
    </citation>
    <scope>NUCLEOTIDE SEQUENCE [LARGE SCALE GENOMIC DNA]</scope>
    <source>
        <strain evidence="2 3">Pan161</strain>
    </source>
</reference>
<keyword evidence="1" id="KW-0732">Signal</keyword>
<evidence type="ECO:0000313" key="2">
    <source>
        <dbReference type="EMBL" id="QDT88973.1"/>
    </source>
</evidence>
<keyword evidence="3" id="KW-1185">Reference proteome</keyword>
<sequence length="176" mass="19655" precursor="true">MEFPLKLTILLILSFFSTCVTAAAEDLYLLRLDAVGYDKSSEEPPQEEVMQSIEVVARLDELFHSKVKTGPETQMLSGKFYAEEGELKVRLHYRRLVNVGTVVPVAIDSEGTVITEPVLDRSEIQTTVDLEVDQSTSVGGFETDSIRTQGSTTTSSKSKVNYQLFLSRYEPPAEKR</sequence>
<dbReference type="KEGG" id="gax:Pan161_05920"/>
<organism evidence="2 3">
    <name type="scientific">Gimesia algae</name>
    <dbReference type="NCBI Taxonomy" id="2527971"/>
    <lineage>
        <taxon>Bacteria</taxon>
        <taxon>Pseudomonadati</taxon>
        <taxon>Planctomycetota</taxon>
        <taxon>Planctomycetia</taxon>
        <taxon>Planctomycetales</taxon>
        <taxon>Planctomycetaceae</taxon>
        <taxon>Gimesia</taxon>
    </lineage>
</organism>
<name>A0A517V7I4_9PLAN</name>
<dbReference type="EMBL" id="CP036343">
    <property type="protein sequence ID" value="QDT88973.1"/>
    <property type="molecule type" value="Genomic_DNA"/>
</dbReference>
<evidence type="ECO:0000256" key="1">
    <source>
        <dbReference type="SAM" id="SignalP"/>
    </source>
</evidence>
<protein>
    <submittedName>
        <fullName evidence="2">Uncharacterized protein</fullName>
    </submittedName>
</protein>
<proteinExistence type="predicted"/>
<gene>
    <name evidence="2" type="ORF">Pan161_05920</name>
</gene>
<evidence type="ECO:0000313" key="3">
    <source>
        <dbReference type="Proteomes" id="UP000316855"/>
    </source>
</evidence>
<feature type="signal peptide" evidence="1">
    <location>
        <begin position="1"/>
        <end position="22"/>
    </location>
</feature>
<feature type="chain" id="PRO_5021852878" evidence="1">
    <location>
        <begin position="23"/>
        <end position="176"/>
    </location>
</feature>
<accession>A0A517V7I4</accession>
<dbReference type="AlphaFoldDB" id="A0A517V7I4"/>
<dbReference type="Proteomes" id="UP000316855">
    <property type="component" value="Chromosome"/>
</dbReference>